<dbReference type="GO" id="GO:0015035">
    <property type="term" value="F:protein-disulfide reductase activity"/>
    <property type="evidence" value="ECO:0007669"/>
    <property type="project" value="InterPro"/>
</dbReference>
<organism evidence="1 2">
    <name type="scientific">Acidovorax soli</name>
    <dbReference type="NCBI Taxonomy" id="592050"/>
    <lineage>
        <taxon>Bacteria</taxon>
        <taxon>Pseudomonadati</taxon>
        <taxon>Pseudomonadota</taxon>
        <taxon>Betaproteobacteria</taxon>
        <taxon>Burkholderiales</taxon>
        <taxon>Comamonadaceae</taxon>
        <taxon>Acidovorax</taxon>
    </lineage>
</organism>
<dbReference type="RefSeq" id="WP_184862445.1">
    <property type="nucleotide sequence ID" value="NZ_JACHLK010000012.1"/>
</dbReference>
<sequence>MAPTPRSPATVYYNSACPVCDAGICALRERLAADKELQWVDVHQHPEVLGALGLELEAVRERLHVADGDGRMQVGADAVASALRRVPRWGWLSAPLRWWRVRRLTDLAYNAFARRLYRWNRAQGHW</sequence>
<gene>
    <name evidence="1" type="ORF">HNP48_005154</name>
</gene>
<proteinExistence type="predicted"/>
<reference evidence="1 2" key="1">
    <citation type="submission" date="2020-08" db="EMBL/GenBank/DDBJ databases">
        <title>Functional genomics of gut bacteria from endangered species of beetles.</title>
        <authorList>
            <person name="Carlos-Shanley C."/>
        </authorList>
    </citation>
    <scope>NUCLEOTIDE SEQUENCE [LARGE SCALE GENOMIC DNA]</scope>
    <source>
        <strain evidence="1 2">S00198</strain>
    </source>
</reference>
<dbReference type="EMBL" id="JACHLK010000012">
    <property type="protein sequence ID" value="MBB6562444.1"/>
    <property type="molecule type" value="Genomic_DNA"/>
</dbReference>
<evidence type="ECO:0000313" key="1">
    <source>
        <dbReference type="EMBL" id="MBB6562444.1"/>
    </source>
</evidence>
<protein>
    <submittedName>
        <fullName evidence="1">Putative DCC family thiol-disulfide oxidoreductase YuxK</fullName>
    </submittedName>
</protein>
<dbReference type="AlphaFoldDB" id="A0A7X0PIZ7"/>
<dbReference type="Proteomes" id="UP000575083">
    <property type="component" value="Unassembled WGS sequence"/>
</dbReference>
<accession>A0A7X0PIZ7</accession>
<name>A0A7X0PIZ7_9BURK</name>
<dbReference type="InterPro" id="IPR007263">
    <property type="entry name" value="DCC1-like"/>
</dbReference>
<keyword evidence="2" id="KW-1185">Reference proteome</keyword>
<comment type="caution">
    <text evidence="1">The sequence shown here is derived from an EMBL/GenBank/DDBJ whole genome shotgun (WGS) entry which is preliminary data.</text>
</comment>
<evidence type="ECO:0000313" key="2">
    <source>
        <dbReference type="Proteomes" id="UP000575083"/>
    </source>
</evidence>
<dbReference type="Pfam" id="PF04134">
    <property type="entry name" value="DCC1-like"/>
    <property type="match status" value="1"/>
</dbReference>